<organism evidence="3 4">
    <name type="scientific">Favolaschia claudopus</name>
    <dbReference type="NCBI Taxonomy" id="2862362"/>
    <lineage>
        <taxon>Eukaryota</taxon>
        <taxon>Fungi</taxon>
        <taxon>Dikarya</taxon>
        <taxon>Basidiomycota</taxon>
        <taxon>Agaricomycotina</taxon>
        <taxon>Agaricomycetes</taxon>
        <taxon>Agaricomycetidae</taxon>
        <taxon>Agaricales</taxon>
        <taxon>Marasmiineae</taxon>
        <taxon>Mycenaceae</taxon>
        <taxon>Favolaschia</taxon>
    </lineage>
</organism>
<feature type="compositionally biased region" description="Low complexity" evidence="2">
    <location>
        <begin position="718"/>
        <end position="733"/>
    </location>
</feature>
<protein>
    <submittedName>
        <fullName evidence="3">Uncharacterized protein</fullName>
    </submittedName>
</protein>
<feature type="compositionally biased region" description="Basic and acidic residues" evidence="2">
    <location>
        <begin position="596"/>
        <end position="610"/>
    </location>
</feature>
<evidence type="ECO:0000313" key="4">
    <source>
        <dbReference type="Proteomes" id="UP001362999"/>
    </source>
</evidence>
<dbReference type="EMBL" id="JAWWNJ010000069">
    <property type="protein sequence ID" value="KAK7007796.1"/>
    <property type="molecule type" value="Genomic_DNA"/>
</dbReference>
<reference evidence="3 4" key="1">
    <citation type="journal article" date="2024" name="J Genomics">
        <title>Draft genome sequencing and assembly of Favolaschia claudopus CIRM-BRFM 2984 isolated from oak limbs.</title>
        <authorList>
            <person name="Navarro D."/>
            <person name="Drula E."/>
            <person name="Chaduli D."/>
            <person name="Cazenave R."/>
            <person name="Ahrendt S."/>
            <person name="Wang J."/>
            <person name="Lipzen A."/>
            <person name="Daum C."/>
            <person name="Barry K."/>
            <person name="Grigoriev I.V."/>
            <person name="Favel A."/>
            <person name="Rosso M.N."/>
            <person name="Martin F."/>
        </authorList>
    </citation>
    <scope>NUCLEOTIDE SEQUENCE [LARGE SCALE GENOMIC DNA]</scope>
    <source>
        <strain evidence="3 4">CIRM-BRFM 2984</strain>
    </source>
</reference>
<proteinExistence type="predicted"/>
<name>A0AAW0AFJ2_9AGAR</name>
<feature type="compositionally biased region" description="Basic and acidic residues" evidence="2">
    <location>
        <begin position="695"/>
        <end position="704"/>
    </location>
</feature>
<feature type="region of interest" description="Disordered" evidence="2">
    <location>
        <begin position="317"/>
        <end position="403"/>
    </location>
</feature>
<feature type="region of interest" description="Disordered" evidence="2">
    <location>
        <begin position="448"/>
        <end position="467"/>
    </location>
</feature>
<feature type="compositionally biased region" description="Low complexity" evidence="2">
    <location>
        <begin position="502"/>
        <end position="545"/>
    </location>
</feature>
<gene>
    <name evidence="3" type="ORF">R3P38DRAFT_2552643</name>
</gene>
<keyword evidence="1" id="KW-0175">Coiled coil</keyword>
<feature type="compositionally biased region" description="Low complexity" evidence="2">
    <location>
        <begin position="317"/>
        <end position="334"/>
    </location>
</feature>
<feature type="region of interest" description="Disordered" evidence="2">
    <location>
        <begin position="502"/>
        <end position="610"/>
    </location>
</feature>
<feature type="compositionally biased region" description="Low complexity" evidence="2">
    <location>
        <begin position="553"/>
        <end position="582"/>
    </location>
</feature>
<evidence type="ECO:0000256" key="2">
    <source>
        <dbReference type="SAM" id="MobiDB-lite"/>
    </source>
</evidence>
<feature type="compositionally biased region" description="Low complexity" evidence="2">
    <location>
        <begin position="386"/>
        <end position="403"/>
    </location>
</feature>
<evidence type="ECO:0000313" key="3">
    <source>
        <dbReference type="EMBL" id="KAK7007796.1"/>
    </source>
</evidence>
<feature type="compositionally biased region" description="Basic and acidic residues" evidence="2">
    <location>
        <begin position="668"/>
        <end position="685"/>
    </location>
</feature>
<dbReference type="AlphaFoldDB" id="A0AAW0AFJ2"/>
<feature type="coiled-coil region" evidence="1">
    <location>
        <begin position="195"/>
        <end position="226"/>
    </location>
</feature>
<feature type="region of interest" description="Disordered" evidence="2">
    <location>
        <begin position="717"/>
        <end position="790"/>
    </location>
</feature>
<dbReference type="Proteomes" id="UP001362999">
    <property type="component" value="Unassembled WGS sequence"/>
</dbReference>
<feature type="region of interest" description="Disordered" evidence="2">
    <location>
        <begin position="646"/>
        <end position="704"/>
    </location>
</feature>
<dbReference type="PRINTS" id="PR01217">
    <property type="entry name" value="PRICHEXTENSN"/>
</dbReference>
<feature type="compositionally biased region" description="Basic residues" evidence="2">
    <location>
        <begin position="355"/>
        <end position="366"/>
    </location>
</feature>
<sequence>MPPIRWTDSEQAQWLQSHMDQYMRKQKEHKLHLFWPVLYEEYFRRFPEHLALGFPHPNDPTAARDLTPEERERLDFAVERRKMQLDNWFHNSRKKTDSVVDVTSAKTMGIILRLLQLQGKGKRAHRPVEVFQLRNRDTVKAALTAAGYDGLLAQNIEDDEDDWTDESEDSPAARLKTKKSRLMRLRTRVIAALWAEASDEERSAVEEAVEEEKRLLEDENSEAAITDVWARLEGIDSLETAVVHIHKALYAATKWVGFTILGGPHPRLKGQLSLKVICYGKTPMGNDFEDVCVDFDDNVIKPFQDYLRLVFSAASPTSTPAQASTDPAADAPTSESTVQRIYPSTEPIPAPAPSKAKKTKKSKKSPPKSPTATASLSPPPVPGVMSSTATPTPSADMSSASSPPVSAFAAAARPSPAFPAHSWTSSMGDVFAGTPADHFRRSSLFSAFSKRPTPPALPNALTGASTTRPVPRALFGASGSAAKGPTLAASVALASIAAYAGPKTTSPTPTAIPSTSTPTGAAIAPGPTASPATPAPAASQISPATQAPPPSTSPIAAAPHAASATRPASRPATRPASRPTIANPAPSKKPSVARTAAEKEEAAKHAGEVAKKVAEVEKKGRGRPRKVPPLDDITNEVVSSIVLPSAEAEASGEGRRTTICHPVSGPTNRDRARALGKAEKAEEKRKKAAAAAAQRAEEKRRGFTERVVNGGTVVTMIGKSSSGESSGAVASGRGEFGTSSRGRTLKRATYQDGSKIPDKPVVKNVRQAAPAASKAKRKAADSGGNGGSKR</sequence>
<evidence type="ECO:0000256" key="1">
    <source>
        <dbReference type="SAM" id="Coils"/>
    </source>
</evidence>
<accession>A0AAW0AFJ2</accession>
<comment type="caution">
    <text evidence="3">The sequence shown here is derived from an EMBL/GenBank/DDBJ whole genome shotgun (WGS) entry which is preliminary data.</text>
</comment>
<keyword evidence="4" id="KW-1185">Reference proteome</keyword>